<feature type="chain" id="PRO_5021784931" evidence="1">
    <location>
        <begin position="25"/>
        <end position="157"/>
    </location>
</feature>
<organism evidence="2 3">
    <name type="scientific">candidate division LCP-89 bacterium B3_LCP</name>
    <dbReference type="NCBI Taxonomy" id="2012998"/>
    <lineage>
        <taxon>Bacteria</taxon>
        <taxon>Pseudomonadati</taxon>
        <taxon>Bacteria division LCP-89</taxon>
    </lineage>
</organism>
<comment type="caution">
    <text evidence="2">The sequence shown here is derived from an EMBL/GenBank/DDBJ whole genome shotgun (WGS) entry which is preliminary data.</text>
</comment>
<name>A0A532V263_UNCL8</name>
<proteinExistence type="predicted"/>
<sequence>MKRIPFLAAAGMICLLLLAGTSSALLMDLSKEDLINNCEAIVQGTVSDIYSAWNSERTRIYTYATLTISDQFKGESVSSEIVIQIPGGTADDVTLTVSDTPTLELGMDIIIHTFTKETGHTWIYGWEKGVLGVVNGYIPEYKMTIEQFRQLVENTVH</sequence>
<reference evidence="2 3" key="1">
    <citation type="submission" date="2017-06" db="EMBL/GenBank/DDBJ databases">
        <title>Novel microbial phyla capable of carbon fixation and sulfur reduction in deep-sea sediments.</title>
        <authorList>
            <person name="Huang J."/>
            <person name="Baker B."/>
            <person name="Wang Y."/>
        </authorList>
    </citation>
    <scope>NUCLEOTIDE SEQUENCE [LARGE SCALE GENOMIC DNA]</scope>
    <source>
        <strain evidence="2">B3_LCP</strain>
    </source>
</reference>
<evidence type="ECO:0000313" key="2">
    <source>
        <dbReference type="EMBL" id="TKJ41296.1"/>
    </source>
</evidence>
<keyword evidence="1" id="KW-0732">Signal</keyword>
<dbReference type="EMBL" id="NJBN01000003">
    <property type="protein sequence ID" value="TKJ41296.1"/>
    <property type="molecule type" value="Genomic_DNA"/>
</dbReference>
<accession>A0A532V263</accession>
<feature type="signal peptide" evidence="1">
    <location>
        <begin position="1"/>
        <end position="24"/>
    </location>
</feature>
<dbReference type="Proteomes" id="UP000319619">
    <property type="component" value="Unassembled WGS sequence"/>
</dbReference>
<protein>
    <submittedName>
        <fullName evidence="2">Uncharacterized protein</fullName>
    </submittedName>
</protein>
<evidence type="ECO:0000313" key="3">
    <source>
        <dbReference type="Proteomes" id="UP000319619"/>
    </source>
</evidence>
<gene>
    <name evidence="2" type="ORF">CEE37_06420</name>
</gene>
<dbReference type="AlphaFoldDB" id="A0A532V263"/>
<evidence type="ECO:0000256" key="1">
    <source>
        <dbReference type="SAM" id="SignalP"/>
    </source>
</evidence>